<feature type="region of interest" description="Disordered" evidence="1">
    <location>
        <begin position="231"/>
        <end position="282"/>
    </location>
</feature>
<organism evidence="2 3">
    <name type="scientific">Achromobacter agilis</name>
    <dbReference type="NCBI Taxonomy" id="1353888"/>
    <lineage>
        <taxon>Bacteria</taxon>
        <taxon>Pseudomonadati</taxon>
        <taxon>Pseudomonadota</taxon>
        <taxon>Betaproteobacteria</taxon>
        <taxon>Burkholderiales</taxon>
        <taxon>Alcaligenaceae</taxon>
        <taxon>Achromobacter</taxon>
    </lineage>
</organism>
<dbReference type="AlphaFoldDB" id="A0A446CVK9"/>
<protein>
    <submittedName>
        <fullName evidence="2">Uncharacterized protein</fullName>
    </submittedName>
</protein>
<feature type="compositionally biased region" description="Basic and acidic residues" evidence="1">
    <location>
        <begin position="244"/>
        <end position="282"/>
    </location>
</feature>
<name>A0A446CVK9_9BURK</name>
<proteinExistence type="predicted"/>
<dbReference type="EMBL" id="UFQB01000032">
    <property type="protein sequence ID" value="SSW71845.1"/>
    <property type="molecule type" value="Genomic_DNA"/>
</dbReference>
<accession>A0A446CVK9</accession>
<gene>
    <name evidence="2" type="ORF">AGI3411_05323</name>
</gene>
<evidence type="ECO:0000313" key="2">
    <source>
        <dbReference type="EMBL" id="SSW71845.1"/>
    </source>
</evidence>
<sequence length="856" mass="90317">MQVVRGLAGIDAQIIHGAGVAAHAHRAEVAADARAGIDQDFVGQAGAVDAIDRERDAVAQRDAAGRDGRAARARRDIQGRVIGHADIARHRQGRRTLHRQHAAGPGHAQVAAQAAGRARDFVAELQCAAGHLSRTAERAEHHQLAVPHLGVAGVRGMIAGQFQCARSGLRQHSVSVEGAAKGSAAQLLEHQRASVLDIATNGIRVANHHARLDPGIAVGVARVAQAQRTRAGLDEVATTRHPTRQSEREAGRHVDAAGLRQRDGARGRKGVRDRQPAAVEHHSARGIPQVLVAIDLQRATGDHGAAGIAIAAAQNQRAIARLGQRPAVPALCGIGRLVGERQAHVESAQHIGQRERAVGQVVVGHPAWRVGCAVLQAVGRLVRIDREIVHGTREAAHVHRGEIPADAIGGIDEHRIELALVGNAAQFEGHAVAQRDGIGAQGRPAGAGPHVQDGALGQAEVARHRQRRGALHRQRAAGAGHAQIAGQAISHPRRAVAVLQGAAGHFRRTAQRAQHHQLAARHRGLALEAGTGASQDSRAGNLVQALGYPPGRTLQRRRKSIGRIRMIEVQRGNARAELDRTGIERARTHGRQPRRRTDVEGAGGGKDQEPVQRQRHGPRAGRADVDGAALPDRQGARSGAPPEPQVHRAAVVPGGAGTAHRHGAVAAHAAHIAVAVRDRATRLDVQGALAGYVAHPELTGIGPGRTAPRHQEIAVAVLIAPDDAVNAGDIPARQDRHGALAALRADQQRRAIVPERSHTRNRDGRRAVLLRIDRGELVQDRALIEDAQVPEPAAANEQVACQGPGRARVVHVDPGRGARRRAGIDPALRGAQYVGDLQGSARDGGIAVEPRIVAQQ</sequence>
<dbReference type="Proteomes" id="UP000289184">
    <property type="component" value="Unassembled WGS sequence"/>
</dbReference>
<reference evidence="2 3" key="1">
    <citation type="submission" date="2018-07" db="EMBL/GenBank/DDBJ databases">
        <authorList>
            <person name="Peeters C."/>
        </authorList>
    </citation>
    <scope>NUCLEOTIDE SEQUENCE [LARGE SCALE GENOMIC DNA]</scope>
    <source>
        <strain evidence="2 3">LMG 3411</strain>
    </source>
</reference>
<evidence type="ECO:0000256" key="1">
    <source>
        <dbReference type="SAM" id="MobiDB-lite"/>
    </source>
</evidence>
<keyword evidence="3" id="KW-1185">Reference proteome</keyword>
<evidence type="ECO:0000313" key="3">
    <source>
        <dbReference type="Proteomes" id="UP000289184"/>
    </source>
</evidence>
<feature type="compositionally biased region" description="Basic and acidic residues" evidence="1">
    <location>
        <begin position="578"/>
        <end position="587"/>
    </location>
</feature>
<feature type="region of interest" description="Disordered" evidence="1">
    <location>
        <begin position="578"/>
        <end position="646"/>
    </location>
</feature>